<accession>A0ABU9U121</accession>
<protein>
    <recommendedName>
        <fullName evidence="4">SMODS-associating 2TM beta-strand rich effector domain-containing protein</fullName>
    </recommendedName>
</protein>
<dbReference type="RefSeq" id="WP_342883434.1">
    <property type="nucleotide sequence ID" value="NZ_JBBMQU010000006.1"/>
</dbReference>
<dbReference type="Proteomes" id="UP001388366">
    <property type="component" value="Unassembled WGS sequence"/>
</dbReference>
<proteinExistence type="predicted"/>
<keyword evidence="3" id="KW-1185">Reference proteome</keyword>
<feature type="transmembrane region" description="Helical" evidence="1">
    <location>
        <begin position="35"/>
        <end position="57"/>
    </location>
</feature>
<evidence type="ECO:0000313" key="2">
    <source>
        <dbReference type="EMBL" id="MEM5550116.1"/>
    </source>
</evidence>
<gene>
    <name evidence="2" type="ORF">WNY63_05155</name>
</gene>
<reference evidence="2 3" key="1">
    <citation type="submission" date="2024-03" db="EMBL/GenBank/DDBJ databases">
        <title>Community enrichment and isolation of bacterial strains for fucoidan degradation.</title>
        <authorList>
            <person name="Sichert A."/>
        </authorList>
    </citation>
    <scope>NUCLEOTIDE SEQUENCE [LARGE SCALE GENOMIC DNA]</scope>
    <source>
        <strain evidence="2 3">AS81</strain>
    </source>
</reference>
<keyword evidence="1" id="KW-1133">Transmembrane helix</keyword>
<keyword evidence="1" id="KW-0472">Membrane</keyword>
<dbReference type="EMBL" id="JBBMQU010000006">
    <property type="protein sequence ID" value="MEM5550116.1"/>
    <property type="molecule type" value="Genomic_DNA"/>
</dbReference>
<sequence>MQNTNIFNIFICLLLILIGAIIDEVPSILSGGYSALLDIINTHLKPFFFILATYLTIRLGLKKFGNEVLATCTITSEYFKPDYISSVVLTNCKDKPLVIKSILAEFKDNSHIELIKFKEPLVISAHSSNKVKIPPYSKLSLNGCEYTPDLLDIKIILQSDFEYIKCKEPNIKKGLSSVQITKSNRKFNGFIYNESLKYTLLYSKNDKAYTAFIAANGFLGNEWDYGQCLIAKNGGATINNIRQMLKDNAINEWVLYDPNKDNGGRVIASGNNE</sequence>
<organism evidence="2 3">
    <name type="scientific">Pseudoalteromonas neustonica</name>
    <dbReference type="NCBI Taxonomy" id="1840331"/>
    <lineage>
        <taxon>Bacteria</taxon>
        <taxon>Pseudomonadati</taxon>
        <taxon>Pseudomonadota</taxon>
        <taxon>Gammaproteobacteria</taxon>
        <taxon>Alteromonadales</taxon>
        <taxon>Pseudoalteromonadaceae</taxon>
        <taxon>Pseudoalteromonas</taxon>
    </lineage>
</organism>
<name>A0ABU9U121_9GAMM</name>
<evidence type="ECO:0008006" key="4">
    <source>
        <dbReference type="Google" id="ProtNLM"/>
    </source>
</evidence>
<comment type="caution">
    <text evidence="2">The sequence shown here is derived from an EMBL/GenBank/DDBJ whole genome shotgun (WGS) entry which is preliminary data.</text>
</comment>
<keyword evidence="1" id="KW-0812">Transmembrane</keyword>
<evidence type="ECO:0000313" key="3">
    <source>
        <dbReference type="Proteomes" id="UP001388366"/>
    </source>
</evidence>
<evidence type="ECO:0000256" key="1">
    <source>
        <dbReference type="SAM" id="Phobius"/>
    </source>
</evidence>
<feature type="transmembrane region" description="Helical" evidence="1">
    <location>
        <begin position="7"/>
        <end position="29"/>
    </location>
</feature>